<dbReference type="Proteomes" id="UP000199497">
    <property type="component" value="Unassembled WGS sequence"/>
</dbReference>
<dbReference type="RefSeq" id="WP_092603572.1">
    <property type="nucleotide sequence ID" value="NZ_FNJR01000011.1"/>
</dbReference>
<dbReference type="CDD" id="cd00093">
    <property type="entry name" value="HTH_XRE"/>
    <property type="match status" value="1"/>
</dbReference>
<dbReference type="AlphaFoldDB" id="A0A1H0WBE2"/>
<gene>
    <name evidence="2" type="ORF">SAMN04487905_111162</name>
</gene>
<name>A0A1H0WBE2_9ACTN</name>
<evidence type="ECO:0000259" key="1">
    <source>
        <dbReference type="PROSITE" id="PS50943"/>
    </source>
</evidence>
<dbReference type="OrthoDB" id="8438314at2"/>
<feature type="domain" description="HTH cro/C1-type" evidence="1">
    <location>
        <begin position="6"/>
        <end position="61"/>
    </location>
</feature>
<proteinExistence type="predicted"/>
<dbReference type="EMBL" id="FNJR01000011">
    <property type="protein sequence ID" value="SDP88080.1"/>
    <property type="molecule type" value="Genomic_DNA"/>
</dbReference>
<sequence length="247" mass="28159">MANERLRAALSASGLTVEDVSEKLGVDRKTVERWITHENRKPHRSTRKAVARLLSVDEVHLWPQLADDPHTHPASETELVQLYPTRSAVPFSLWNELIAGIEQQMDVLVFSGQFLVEQHNILPIVRRKVEQGVRFRFLVGDESSSTVIQRAMEEGTSGGLEGRIQMMRRYLAEISGLNGVDVRTHSTILYNSFYRFDDQLLVNGHAYGSLAGQNPVMHLRRLDGGLMWQHYMKSFERVWEQATPEPA</sequence>
<dbReference type="STRING" id="405564.SAMN04487905_111162"/>
<evidence type="ECO:0000313" key="2">
    <source>
        <dbReference type="EMBL" id="SDP88080.1"/>
    </source>
</evidence>
<organism evidence="2 3">
    <name type="scientific">Actinopolyspora xinjiangensis</name>
    <dbReference type="NCBI Taxonomy" id="405564"/>
    <lineage>
        <taxon>Bacteria</taxon>
        <taxon>Bacillati</taxon>
        <taxon>Actinomycetota</taxon>
        <taxon>Actinomycetes</taxon>
        <taxon>Actinopolysporales</taxon>
        <taxon>Actinopolysporaceae</taxon>
        <taxon>Actinopolyspora</taxon>
    </lineage>
</organism>
<reference evidence="3" key="1">
    <citation type="submission" date="2016-10" db="EMBL/GenBank/DDBJ databases">
        <authorList>
            <person name="Varghese N."/>
            <person name="Submissions S."/>
        </authorList>
    </citation>
    <scope>NUCLEOTIDE SEQUENCE [LARGE SCALE GENOMIC DNA]</scope>
    <source>
        <strain evidence="3">DSM 46732</strain>
    </source>
</reference>
<dbReference type="Pfam" id="PF13384">
    <property type="entry name" value="HTH_23"/>
    <property type="match status" value="1"/>
</dbReference>
<dbReference type="InterPro" id="IPR010982">
    <property type="entry name" value="Lambda_DNA-bd_dom_sf"/>
</dbReference>
<dbReference type="SUPFAM" id="SSF47413">
    <property type="entry name" value="lambda repressor-like DNA-binding domains"/>
    <property type="match status" value="1"/>
</dbReference>
<keyword evidence="3" id="KW-1185">Reference proteome</keyword>
<evidence type="ECO:0000313" key="3">
    <source>
        <dbReference type="Proteomes" id="UP000199497"/>
    </source>
</evidence>
<dbReference type="PROSITE" id="PS50943">
    <property type="entry name" value="HTH_CROC1"/>
    <property type="match status" value="1"/>
</dbReference>
<dbReference type="Gene3D" id="1.10.260.40">
    <property type="entry name" value="lambda repressor-like DNA-binding domains"/>
    <property type="match status" value="1"/>
</dbReference>
<accession>A0A1H0WBE2</accession>
<dbReference type="GO" id="GO:0003677">
    <property type="term" value="F:DNA binding"/>
    <property type="evidence" value="ECO:0007669"/>
    <property type="project" value="InterPro"/>
</dbReference>
<protein>
    <submittedName>
        <fullName evidence="2">Transcriptional regulator, contains XRE-family HTH domain</fullName>
    </submittedName>
</protein>
<dbReference type="SMART" id="SM00530">
    <property type="entry name" value="HTH_XRE"/>
    <property type="match status" value="1"/>
</dbReference>
<dbReference type="InterPro" id="IPR001387">
    <property type="entry name" value="Cro/C1-type_HTH"/>
</dbReference>